<dbReference type="EMBL" id="QAOM01000002">
    <property type="protein sequence ID" value="PTQ86058.1"/>
    <property type="molecule type" value="Genomic_DNA"/>
</dbReference>
<sequence>MKATKEGQPLFDWGLAFFCGLDYFIERSGGSPEYSVGIRA</sequence>
<dbReference type="AlphaFoldDB" id="A0A2T5IQG8"/>
<comment type="caution">
    <text evidence="1">The sequence shown here is derived from an EMBL/GenBank/DDBJ whole genome shotgun (WGS) entry which is preliminary data.</text>
</comment>
<dbReference type="Proteomes" id="UP000244161">
    <property type="component" value="Unassembled WGS sequence"/>
</dbReference>
<gene>
    <name evidence="1" type="ORF">C8U37_102161</name>
</gene>
<keyword evidence="2" id="KW-1185">Reference proteome</keyword>
<accession>A0A2T5IQG8</accession>
<reference evidence="1 2" key="1">
    <citation type="submission" date="2018-04" db="EMBL/GenBank/DDBJ databases">
        <title>Genomic Encyclopedia of Archaeal and Bacterial Type Strains, Phase II (KMG-II): from individual species to whole genera.</title>
        <authorList>
            <person name="Goeker M."/>
        </authorList>
    </citation>
    <scope>NUCLEOTIDE SEQUENCE [LARGE SCALE GENOMIC DNA]</scope>
    <source>
        <strain evidence="1 2">DSM 18806</strain>
    </source>
</reference>
<proteinExistence type="predicted"/>
<organism evidence="1 2">
    <name type="scientific">Trichococcus patagoniensis</name>
    <dbReference type="NCBI Taxonomy" id="382641"/>
    <lineage>
        <taxon>Bacteria</taxon>
        <taxon>Bacillati</taxon>
        <taxon>Bacillota</taxon>
        <taxon>Bacilli</taxon>
        <taxon>Lactobacillales</taxon>
        <taxon>Carnobacteriaceae</taxon>
        <taxon>Trichococcus</taxon>
    </lineage>
</organism>
<name>A0A2T5IQG8_9LACT</name>
<protein>
    <submittedName>
        <fullName evidence="1">Uncharacterized protein</fullName>
    </submittedName>
</protein>
<evidence type="ECO:0000313" key="2">
    <source>
        <dbReference type="Proteomes" id="UP000244161"/>
    </source>
</evidence>
<evidence type="ECO:0000313" key="1">
    <source>
        <dbReference type="EMBL" id="PTQ86058.1"/>
    </source>
</evidence>